<dbReference type="InterPro" id="IPR003495">
    <property type="entry name" value="CobW/HypB/UreG_nucleotide-bd"/>
</dbReference>
<feature type="transmembrane region" description="Helical" evidence="7">
    <location>
        <begin position="325"/>
        <end position="347"/>
    </location>
</feature>
<keyword evidence="4 7" id="KW-0812">Transmembrane</keyword>
<feature type="domain" description="CobW/HypB/UreG nucleotide-binding" evidence="8">
    <location>
        <begin position="3"/>
        <end position="152"/>
    </location>
</feature>
<organism evidence="9">
    <name type="scientific">Veillonella dispar</name>
    <dbReference type="NCBI Taxonomy" id="39778"/>
    <lineage>
        <taxon>Bacteria</taxon>
        <taxon>Bacillati</taxon>
        <taxon>Bacillota</taxon>
        <taxon>Negativicutes</taxon>
        <taxon>Veillonellales</taxon>
        <taxon>Veillonellaceae</taxon>
        <taxon>Veillonella</taxon>
    </lineage>
</organism>
<dbReference type="EMBL" id="CACRUF010000043">
    <property type="protein sequence ID" value="VYU19658.1"/>
    <property type="molecule type" value="Genomic_DNA"/>
</dbReference>
<dbReference type="PANTHER" id="PTHR34184">
    <property type="entry name" value="UPF0718 PROTEIN YCGR"/>
    <property type="match status" value="1"/>
</dbReference>
<dbReference type="InterPro" id="IPR052923">
    <property type="entry name" value="UPF0718"/>
</dbReference>
<dbReference type="AlphaFoldDB" id="A0A6N3CX38"/>
<feature type="transmembrane region" description="Helical" evidence="7">
    <location>
        <begin position="218"/>
        <end position="242"/>
    </location>
</feature>
<keyword evidence="5 7" id="KW-1133">Transmembrane helix</keyword>
<evidence type="ECO:0000256" key="1">
    <source>
        <dbReference type="ARBA" id="ARBA00004651"/>
    </source>
</evidence>
<feature type="transmembrane region" description="Helical" evidence="7">
    <location>
        <begin position="296"/>
        <end position="319"/>
    </location>
</feature>
<dbReference type="Pfam" id="PF02492">
    <property type="entry name" value="cobW"/>
    <property type="match status" value="1"/>
</dbReference>
<feature type="transmembrane region" description="Helical" evidence="7">
    <location>
        <begin position="390"/>
        <end position="410"/>
    </location>
</feature>
<dbReference type="PANTHER" id="PTHR34184:SF4">
    <property type="entry name" value="UPF0718 PROTEIN YCGR"/>
    <property type="match status" value="1"/>
</dbReference>
<keyword evidence="3" id="KW-1003">Cell membrane</keyword>
<feature type="transmembrane region" description="Helical" evidence="7">
    <location>
        <begin position="416"/>
        <end position="440"/>
    </location>
</feature>
<reference evidence="9" key="1">
    <citation type="submission" date="2019-11" db="EMBL/GenBank/DDBJ databases">
        <authorList>
            <person name="Feng L."/>
        </authorList>
    </citation>
    <scope>NUCLEOTIDE SEQUENCE</scope>
    <source>
        <strain evidence="9">VdisparLFYP95</strain>
    </source>
</reference>
<gene>
    <name evidence="9" type="ORF">VDLFYP95_01754</name>
</gene>
<feature type="transmembrane region" description="Helical" evidence="7">
    <location>
        <begin position="447"/>
        <end position="467"/>
    </location>
</feature>
<dbReference type="InterPro" id="IPR027417">
    <property type="entry name" value="P-loop_NTPase"/>
</dbReference>
<comment type="similarity">
    <text evidence="2">Belongs to the UPF0718 family.</text>
</comment>
<name>A0A6N3CX38_9FIRM</name>
<comment type="subcellular location">
    <subcellularLocation>
        <location evidence="1">Cell membrane</location>
        <topology evidence="1">Multi-pass membrane protein</topology>
    </subcellularLocation>
</comment>
<proteinExistence type="inferred from homology"/>
<feature type="transmembrane region" description="Helical" evidence="7">
    <location>
        <begin position="487"/>
        <end position="510"/>
    </location>
</feature>
<protein>
    <submittedName>
        <fullName evidence="9">Putative permease</fullName>
    </submittedName>
</protein>
<dbReference type="RefSeq" id="WP_156719839.1">
    <property type="nucleotide sequence ID" value="NZ_CACRUF010000043.1"/>
</dbReference>
<evidence type="ECO:0000256" key="5">
    <source>
        <dbReference type="ARBA" id="ARBA00022989"/>
    </source>
</evidence>
<evidence type="ECO:0000259" key="8">
    <source>
        <dbReference type="Pfam" id="PF02492"/>
    </source>
</evidence>
<evidence type="ECO:0000256" key="4">
    <source>
        <dbReference type="ARBA" id="ARBA00022692"/>
    </source>
</evidence>
<evidence type="ECO:0000256" key="2">
    <source>
        <dbReference type="ARBA" id="ARBA00006386"/>
    </source>
</evidence>
<keyword evidence="6 7" id="KW-0472">Membrane</keyword>
<feature type="transmembrane region" description="Helical" evidence="7">
    <location>
        <begin position="185"/>
        <end position="206"/>
    </location>
</feature>
<feature type="transmembrane region" description="Helical" evidence="7">
    <location>
        <begin position="262"/>
        <end position="284"/>
    </location>
</feature>
<sequence length="511" mass="56807">MIPVYIVIGFIGSGKSTFINEQLQYRKKLGGTACISAEQGSVSLIKDALQLSPDKLSAITPNQPDTYNSIADEIATYINKTNPKEIWIEWNGMVSFHQLETLLYSDKLRHMLQIEKVLYICTDQFVTSMLPGLGNDVTSQLYSADCIITETDTHHSLLRTYNREAKIVTAPTPEKVEQLCRNSTWGLIPNLLVIGITAYILLVTAFRHDIPYSIHQCFAIITGLIVEAIPFLLLGTIGSTVIRYFVPQSVLLKLLGDYSWKSYGAAMVSGLALPVCDCAIIPLFKALTDRGVPLSVALLFMLASPIINPITILSTWYAFPDDPMISVWRIVLGLGVALLVSLSFRFYPPSKALMKARNTQNLSYEEILIESSKSKYINKKRLLIHMEKEFSQLLFYFSMAAGVLSVVQVYGKPWLINAGITLPIVWAIPILLVLAFFFSICSTSDAIIGKSLSTLFPISSVMGFLILGPMLDIKNVYILKQYMPTSFILRLGITIAVMSYIAALGFQFFIG</sequence>
<evidence type="ECO:0000313" key="9">
    <source>
        <dbReference type="EMBL" id="VYU19658.1"/>
    </source>
</evidence>
<dbReference type="GO" id="GO:0005886">
    <property type="term" value="C:plasma membrane"/>
    <property type="evidence" value="ECO:0007669"/>
    <property type="project" value="UniProtKB-SubCell"/>
</dbReference>
<evidence type="ECO:0000256" key="3">
    <source>
        <dbReference type="ARBA" id="ARBA00022475"/>
    </source>
</evidence>
<dbReference type="Pfam" id="PF03773">
    <property type="entry name" value="ArsP_1"/>
    <property type="match status" value="1"/>
</dbReference>
<dbReference type="InterPro" id="IPR005524">
    <property type="entry name" value="DUF318"/>
</dbReference>
<evidence type="ECO:0000256" key="6">
    <source>
        <dbReference type="ARBA" id="ARBA00023136"/>
    </source>
</evidence>
<evidence type="ECO:0000256" key="7">
    <source>
        <dbReference type="SAM" id="Phobius"/>
    </source>
</evidence>
<dbReference type="Gene3D" id="3.40.50.300">
    <property type="entry name" value="P-loop containing nucleotide triphosphate hydrolases"/>
    <property type="match status" value="1"/>
</dbReference>
<accession>A0A6N3CX38</accession>